<feature type="compositionally biased region" description="Basic and acidic residues" evidence="1">
    <location>
        <begin position="241"/>
        <end position="252"/>
    </location>
</feature>
<feature type="compositionally biased region" description="Basic and acidic residues" evidence="1">
    <location>
        <begin position="156"/>
        <end position="166"/>
    </location>
</feature>
<protein>
    <submittedName>
        <fullName evidence="2">Uncharacterized protein</fullName>
    </submittedName>
</protein>
<dbReference type="Proteomes" id="UP000288805">
    <property type="component" value="Unassembled WGS sequence"/>
</dbReference>
<reference evidence="2 3" key="1">
    <citation type="journal article" date="2018" name="PLoS Genet.">
        <title>Population sequencing reveals clonal diversity and ancestral inbreeding in the grapevine cultivar Chardonnay.</title>
        <authorList>
            <person name="Roach M.J."/>
            <person name="Johnson D.L."/>
            <person name="Bohlmann J."/>
            <person name="van Vuuren H.J."/>
            <person name="Jones S.J."/>
            <person name="Pretorius I.S."/>
            <person name="Schmidt S.A."/>
            <person name="Borneman A.R."/>
        </authorList>
    </citation>
    <scope>NUCLEOTIDE SEQUENCE [LARGE SCALE GENOMIC DNA]</scope>
    <source>
        <strain evidence="3">cv. Chardonnay</strain>
        <tissue evidence="2">Leaf</tissue>
    </source>
</reference>
<dbReference type="PANTHER" id="PTHR33621">
    <property type="entry name" value="ASPARTIC/GLUTAMIC ACID-RICH PROTEIN"/>
    <property type="match status" value="1"/>
</dbReference>
<dbReference type="AlphaFoldDB" id="A0A438E227"/>
<feature type="compositionally biased region" description="Basic and acidic residues" evidence="1">
    <location>
        <begin position="102"/>
        <end position="113"/>
    </location>
</feature>
<feature type="compositionally biased region" description="Polar residues" evidence="1">
    <location>
        <begin position="133"/>
        <end position="152"/>
    </location>
</feature>
<name>A0A438E227_VITVI</name>
<proteinExistence type="predicted"/>
<accession>A0A438E227</accession>
<feature type="region of interest" description="Disordered" evidence="1">
    <location>
        <begin position="46"/>
        <end position="252"/>
    </location>
</feature>
<evidence type="ECO:0000256" key="1">
    <source>
        <dbReference type="SAM" id="MobiDB-lite"/>
    </source>
</evidence>
<dbReference type="EMBL" id="QGNW01001432">
    <property type="protein sequence ID" value="RVW41757.1"/>
    <property type="molecule type" value="Genomic_DNA"/>
</dbReference>
<feature type="compositionally biased region" description="Basic and acidic residues" evidence="1">
    <location>
        <begin position="378"/>
        <end position="392"/>
    </location>
</feature>
<evidence type="ECO:0000313" key="3">
    <source>
        <dbReference type="Proteomes" id="UP000288805"/>
    </source>
</evidence>
<organism evidence="2 3">
    <name type="scientific">Vitis vinifera</name>
    <name type="common">Grape</name>
    <dbReference type="NCBI Taxonomy" id="29760"/>
    <lineage>
        <taxon>Eukaryota</taxon>
        <taxon>Viridiplantae</taxon>
        <taxon>Streptophyta</taxon>
        <taxon>Embryophyta</taxon>
        <taxon>Tracheophyta</taxon>
        <taxon>Spermatophyta</taxon>
        <taxon>Magnoliopsida</taxon>
        <taxon>eudicotyledons</taxon>
        <taxon>Gunneridae</taxon>
        <taxon>Pentapetalae</taxon>
        <taxon>rosids</taxon>
        <taxon>Vitales</taxon>
        <taxon>Vitaceae</taxon>
        <taxon>Viteae</taxon>
        <taxon>Vitis</taxon>
    </lineage>
</organism>
<comment type="caution">
    <text evidence="2">The sequence shown here is derived from an EMBL/GenBank/DDBJ whole genome shotgun (WGS) entry which is preliminary data.</text>
</comment>
<feature type="region of interest" description="Disordered" evidence="1">
    <location>
        <begin position="599"/>
        <end position="631"/>
    </location>
</feature>
<evidence type="ECO:0000313" key="2">
    <source>
        <dbReference type="EMBL" id="RVW41757.1"/>
    </source>
</evidence>
<dbReference type="PANTHER" id="PTHR33621:SF2">
    <property type="entry name" value="RIBOSOMAL L1 DOMAIN-CONTAINING PROTEIN"/>
    <property type="match status" value="1"/>
</dbReference>
<sequence>MDFQSLTRRELQTLCKKNKIPANMTNVAMADALKALQNVDGLEELLNPSESQNPQSPEKPEIGSPEIPRTVCRTSTRRRPIKAAEEPESSQTLTRTHRGTRRIKEEVNQEKSEVPQTPALPSSRKRPPAASARQKTVTRVEQSSVQRVYSTRRSARLSEKLARTEPMEVEFSKVMTKDFDGDEEENKGADSQTISEDNSKITDDSEVISKSVLSGNDSKAEVEENTGESAKPDNSDFLEVSEEKDGAHDEQENTGKYSLCFHLQYAEAELQKNSEVDCEKMDESDQLLSEILKTSVHLNDESTVKKVLLVDHPTGTDVSSVIMSNTKNRNEGLKLENEQQHGESDLELDLTAPPQASVDDSSCDSETRELNLSNTKNLNEDSKLENEHRESDLELDLTAPLQASVDDSEKPELSLSAFADEVVCQNPVSMDSEMNVASEGELDDDDDDDGKVANQGHCEEFDMDLNQKAGDAFSGESGSDCSVVVDQSEAQVELEFAKLGSMDFEDVSPPSNGYDPMSMTGEPHSEACVDVDETNNSVEPLPKGDEMSVVFHELITAEENATAVYKFSSLLDNFPTPVKITSPHRPAFNTAVSGRTPLSPLAASPLLGQAPLPTLSTPTRKSSSKKPSATKMMTLLSDNKENLDNSGRKMVLKTETGKKKNSRDTGEEDIMLKKFSDTSLRQLRKMFKEKLQIKENTNKNNEDMNDVMEVAKMRPALQTLPENRMAETLALPPTRAISEFW</sequence>
<feature type="region of interest" description="Disordered" evidence="1">
    <location>
        <begin position="337"/>
        <end position="392"/>
    </location>
</feature>
<gene>
    <name evidence="2" type="ORF">CK203_082061</name>
</gene>